<dbReference type="GO" id="GO:0005886">
    <property type="term" value="C:plasma membrane"/>
    <property type="evidence" value="ECO:0007669"/>
    <property type="project" value="UniProtKB-SubCell"/>
</dbReference>
<evidence type="ECO:0000256" key="7">
    <source>
        <dbReference type="ARBA" id="ARBA00022989"/>
    </source>
</evidence>
<dbReference type="PANTHER" id="PTHR32089:SF74">
    <property type="entry name" value="METHYL-ACCEPTING CHEMOTAXIS PROTEIN AER"/>
    <property type="match status" value="1"/>
</dbReference>
<keyword evidence="8 13" id="KW-0472">Membrane</keyword>
<dbReference type="InterPro" id="IPR004089">
    <property type="entry name" value="MCPsignal_dom"/>
</dbReference>
<protein>
    <submittedName>
        <fullName evidence="16">Aerotaxis receptor</fullName>
    </submittedName>
</protein>
<keyword evidence="6 13" id="KW-0812">Transmembrane</keyword>
<evidence type="ECO:0000256" key="13">
    <source>
        <dbReference type="SAM" id="Phobius"/>
    </source>
</evidence>
<gene>
    <name evidence="16" type="ORF">ALO47_05025</name>
</gene>
<evidence type="ECO:0000313" key="16">
    <source>
        <dbReference type="EMBL" id="KPY46986.1"/>
    </source>
</evidence>
<evidence type="ECO:0000259" key="14">
    <source>
        <dbReference type="PROSITE" id="PS50111"/>
    </source>
</evidence>
<dbReference type="SMART" id="SM00091">
    <property type="entry name" value="PAS"/>
    <property type="match status" value="1"/>
</dbReference>
<keyword evidence="4" id="KW-0145">Chemotaxis</keyword>
<reference evidence="16 17" key="1">
    <citation type="submission" date="2015-09" db="EMBL/GenBank/DDBJ databases">
        <title>Genome announcement of multiple Pseudomonas syringae strains.</title>
        <authorList>
            <person name="Thakur S."/>
            <person name="Wang P.W."/>
            <person name="Gong Y."/>
            <person name="Weir B.S."/>
            <person name="Guttman D.S."/>
        </authorList>
    </citation>
    <scope>NUCLEOTIDE SEQUENCE [LARGE SCALE GENOMIC DNA]</scope>
    <source>
        <strain evidence="16 17">ICMP3882</strain>
    </source>
</reference>
<keyword evidence="2" id="KW-1003">Cell membrane</keyword>
<dbReference type="Pfam" id="PF00015">
    <property type="entry name" value="MCPsignal"/>
    <property type="match status" value="1"/>
</dbReference>
<feature type="domain" description="Methyl-accepting transducer" evidence="14">
    <location>
        <begin position="291"/>
        <end position="527"/>
    </location>
</feature>
<evidence type="ECO:0000256" key="9">
    <source>
        <dbReference type="ARBA" id="ARBA00023224"/>
    </source>
</evidence>
<dbReference type="SUPFAM" id="SSF55785">
    <property type="entry name" value="PYP-like sensor domain (PAS domain)"/>
    <property type="match status" value="1"/>
</dbReference>
<dbReference type="InterPro" id="IPR013655">
    <property type="entry name" value="PAS_fold_3"/>
</dbReference>
<dbReference type="CDD" id="cd00130">
    <property type="entry name" value="PAS"/>
    <property type="match status" value="1"/>
</dbReference>
<evidence type="ECO:0000256" key="5">
    <source>
        <dbReference type="ARBA" id="ARBA00022519"/>
    </source>
</evidence>
<evidence type="ECO:0000256" key="11">
    <source>
        <dbReference type="PROSITE-ProRule" id="PRU00284"/>
    </source>
</evidence>
<keyword evidence="9 11" id="KW-0807">Transducer</keyword>
<dbReference type="SUPFAM" id="SSF58104">
    <property type="entry name" value="Methyl-accepting chemotaxis protein (MCP) signaling domain"/>
    <property type="match status" value="1"/>
</dbReference>
<evidence type="ECO:0000256" key="10">
    <source>
        <dbReference type="ARBA" id="ARBA00029447"/>
    </source>
</evidence>
<feature type="region of interest" description="Disordered" evidence="12">
    <location>
        <begin position="299"/>
        <end position="321"/>
    </location>
</feature>
<evidence type="ECO:0000256" key="6">
    <source>
        <dbReference type="ARBA" id="ARBA00022692"/>
    </source>
</evidence>
<feature type="domain" description="PAS" evidence="15">
    <location>
        <begin position="63"/>
        <end position="118"/>
    </location>
</feature>
<evidence type="ECO:0000256" key="1">
    <source>
        <dbReference type="ARBA" id="ARBA00004429"/>
    </source>
</evidence>
<evidence type="ECO:0000256" key="2">
    <source>
        <dbReference type="ARBA" id="ARBA00022475"/>
    </source>
</evidence>
<dbReference type="FunFam" id="3.30.450.20:FF:000046">
    <property type="entry name" value="Aerotaxis sensor receptor"/>
    <property type="match status" value="1"/>
</dbReference>
<dbReference type="NCBIfam" id="TIGR00229">
    <property type="entry name" value="sensory_box"/>
    <property type="match status" value="1"/>
</dbReference>
<keyword evidence="7 13" id="KW-1133">Transmembrane helix</keyword>
<feature type="compositionally biased region" description="Polar residues" evidence="12">
    <location>
        <begin position="299"/>
        <end position="313"/>
    </location>
</feature>
<dbReference type="SMART" id="SM00283">
    <property type="entry name" value="MA"/>
    <property type="match status" value="1"/>
</dbReference>
<comment type="subcellular location">
    <subcellularLocation>
        <location evidence="1">Cell inner membrane</location>
        <topology evidence="1">Multi-pass membrane protein</topology>
    </subcellularLocation>
</comment>
<feature type="transmembrane region" description="Helical" evidence="13">
    <location>
        <begin position="218"/>
        <end position="234"/>
    </location>
</feature>
<dbReference type="AlphaFoldDB" id="A0A0P9Z6D4"/>
<feature type="transmembrane region" description="Helical" evidence="13">
    <location>
        <begin position="192"/>
        <end position="212"/>
    </location>
</feature>
<dbReference type="PANTHER" id="PTHR32089">
    <property type="entry name" value="METHYL-ACCEPTING CHEMOTAXIS PROTEIN MCPB"/>
    <property type="match status" value="1"/>
</dbReference>
<dbReference type="InterPro" id="IPR035965">
    <property type="entry name" value="PAS-like_dom_sf"/>
</dbReference>
<dbReference type="Pfam" id="PF08447">
    <property type="entry name" value="PAS_3"/>
    <property type="match status" value="1"/>
</dbReference>
<evidence type="ECO:0000256" key="4">
    <source>
        <dbReference type="ARBA" id="ARBA00022500"/>
    </source>
</evidence>
<comment type="caution">
    <text evidence="16">The sequence shown here is derived from an EMBL/GenBank/DDBJ whole genome shotgun (WGS) entry which is preliminary data.</text>
</comment>
<dbReference type="GO" id="GO:0052131">
    <property type="term" value="P:positive aerotaxis"/>
    <property type="evidence" value="ECO:0007669"/>
    <property type="project" value="UniProtKB-ARBA"/>
</dbReference>
<comment type="similarity">
    <text evidence="10">Belongs to the methyl-accepting chemotaxis (MCP) protein family.</text>
</comment>
<organism evidence="16 17">
    <name type="scientific">Pseudomonas syringae pv. ribicola</name>
    <dbReference type="NCBI Taxonomy" id="55398"/>
    <lineage>
        <taxon>Bacteria</taxon>
        <taxon>Pseudomonadati</taxon>
        <taxon>Pseudomonadota</taxon>
        <taxon>Gammaproteobacteria</taxon>
        <taxon>Pseudomonadales</taxon>
        <taxon>Pseudomonadaceae</taxon>
        <taxon>Pseudomonas</taxon>
    </lineage>
</organism>
<evidence type="ECO:0000259" key="15">
    <source>
        <dbReference type="PROSITE" id="PS50112"/>
    </source>
</evidence>
<keyword evidence="3" id="KW-0488">Methylation</keyword>
<evidence type="ECO:0000256" key="3">
    <source>
        <dbReference type="ARBA" id="ARBA00022481"/>
    </source>
</evidence>
<dbReference type="PROSITE" id="PS50112">
    <property type="entry name" value="PAS"/>
    <property type="match status" value="1"/>
</dbReference>
<dbReference type="FunFam" id="1.10.287.950:FF:000001">
    <property type="entry name" value="Methyl-accepting chemotaxis sensory transducer"/>
    <property type="match status" value="1"/>
</dbReference>
<name>A0A0P9Z6D4_PSESI</name>
<keyword evidence="16" id="KW-0675">Receptor</keyword>
<evidence type="ECO:0000256" key="12">
    <source>
        <dbReference type="SAM" id="MobiDB-lite"/>
    </source>
</evidence>
<dbReference type="Proteomes" id="UP000050554">
    <property type="component" value="Unassembled WGS sequence"/>
</dbReference>
<evidence type="ECO:0000256" key="8">
    <source>
        <dbReference type="ARBA" id="ARBA00023136"/>
    </source>
</evidence>
<sequence length="563" mass="61059">MQDLALPDDKRNLDHWLCLGGCVLHLQGVPQDISHLPGSGCSMRVNLPVTQTERTFPASERLISTTDLNSHITYCNDAFVSLSGFTREELIGQPHNLVRHPDMPASVFAHMWETIKQGKPWMGVVKNRSKQGDYYWVSAYVTAVYENGRIVGYESVRSLPTRDQVRRAEALYARLRAGKSAVSKASAAAYHLVRQLPMILCTLALIAGVYLLDDQASFVMILVVLLALGSFLEIRHRNSLRKTLEEHPKAFTSALVALTYSDNRGPQGQLDLAMLSEEARLQAALTRLVDTGESVRQHAGQSAQLSARQAESLDQQRSEADQSATAINQMAATIQEVTHNVQNTAHAAEEADKLAQHGRGLADESLLAIRHMANSVTEIGQAVGDLADATQSIGSVVDVITSIAQQTNLLALNAAIEAARAGEQGRGFAVVADEVRSLASRTQSSTEQIQQIITTLRDGASRAVQTASKGEQISQESVASVEAVQKALDGISQSVTRITGMSQQMASASEEQSHVAENISQQITRIAQLCDQSAGQAQQGSQISSELEGMAEYLHSLAERFSR</sequence>
<dbReference type="GO" id="GO:0007165">
    <property type="term" value="P:signal transduction"/>
    <property type="evidence" value="ECO:0007669"/>
    <property type="project" value="UniProtKB-KW"/>
</dbReference>
<dbReference type="EMBL" id="LJRF01000115">
    <property type="protein sequence ID" value="KPY46986.1"/>
    <property type="molecule type" value="Genomic_DNA"/>
</dbReference>
<dbReference type="InterPro" id="IPR000014">
    <property type="entry name" value="PAS"/>
</dbReference>
<keyword evidence="5" id="KW-0997">Cell inner membrane</keyword>
<dbReference type="CDD" id="cd11386">
    <property type="entry name" value="MCP_signal"/>
    <property type="match status" value="1"/>
</dbReference>
<accession>A0A0P9Z6D4</accession>
<dbReference type="Gene3D" id="3.30.450.20">
    <property type="entry name" value="PAS domain"/>
    <property type="match status" value="1"/>
</dbReference>
<evidence type="ECO:0000313" key="17">
    <source>
        <dbReference type="Proteomes" id="UP000050554"/>
    </source>
</evidence>
<proteinExistence type="inferred from homology"/>
<dbReference type="Gene3D" id="1.10.287.950">
    <property type="entry name" value="Methyl-accepting chemotaxis protein"/>
    <property type="match status" value="1"/>
</dbReference>
<dbReference type="PATRIC" id="fig|55398.3.peg.3984"/>
<dbReference type="PROSITE" id="PS50111">
    <property type="entry name" value="CHEMOTAXIS_TRANSDUC_2"/>
    <property type="match status" value="1"/>
</dbReference>